<comment type="caution">
    <text evidence="2">The sequence shown here is derived from an EMBL/GenBank/DDBJ whole genome shotgun (WGS) entry which is preliminary data.</text>
</comment>
<organism evidence="2 3">
    <name type="scientific">SAR324 cluster bacterium</name>
    <dbReference type="NCBI Taxonomy" id="2024889"/>
    <lineage>
        <taxon>Bacteria</taxon>
        <taxon>Deltaproteobacteria</taxon>
        <taxon>SAR324 cluster</taxon>
    </lineage>
</organism>
<reference evidence="3" key="1">
    <citation type="submission" date="2017-08" db="EMBL/GenBank/DDBJ databases">
        <title>A dynamic microbial community with high functional redundancy inhabits the cold, oxic subseafloor aquifer.</title>
        <authorList>
            <person name="Tully B.J."/>
            <person name="Wheat C.G."/>
            <person name="Glazer B.T."/>
            <person name="Huber J.A."/>
        </authorList>
    </citation>
    <scope>NUCLEOTIDE SEQUENCE [LARGE SCALE GENOMIC DNA]</scope>
</reference>
<dbReference type="Proteomes" id="UP000218113">
    <property type="component" value="Unassembled WGS sequence"/>
</dbReference>
<proteinExistence type="predicted"/>
<gene>
    <name evidence="2" type="ORF">COB67_13445</name>
</gene>
<dbReference type="InterPro" id="IPR011600">
    <property type="entry name" value="Pept_C14_caspase"/>
</dbReference>
<protein>
    <recommendedName>
        <fullName evidence="1">Peptidase C14 caspase domain-containing protein</fullName>
    </recommendedName>
</protein>
<name>A0A2A4SNT8_9DELT</name>
<feature type="domain" description="Peptidase C14 caspase" evidence="1">
    <location>
        <begin position="10"/>
        <end position="196"/>
    </location>
</feature>
<dbReference type="SUPFAM" id="SSF52129">
    <property type="entry name" value="Caspase-like"/>
    <property type="match status" value="1"/>
</dbReference>
<accession>A0A2A4SNT8</accession>
<evidence type="ECO:0000259" key="1">
    <source>
        <dbReference type="Pfam" id="PF00656"/>
    </source>
</evidence>
<dbReference type="EMBL" id="NVSR01000162">
    <property type="protein sequence ID" value="PCI22407.1"/>
    <property type="molecule type" value="Genomic_DNA"/>
</dbReference>
<dbReference type="AlphaFoldDB" id="A0A2A4SNT8"/>
<dbReference type="Gene3D" id="3.40.50.1460">
    <property type="match status" value="1"/>
</dbReference>
<dbReference type="InterPro" id="IPR029030">
    <property type="entry name" value="Caspase-like_dom_sf"/>
</dbReference>
<dbReference type="Pfam" id="PF00656">
    <property type="entry name" value="Peptidase_C14"/>
    <property type="match status" value="1"/>
</dbReference>
<sequence>MEILNNTQTLAIVIALENYESGEFGSIKYALNDGQAFCRMLQEKLQLPEEQILFWKNEEVTKEKLEEELPQLIQGLERGGRFIFYYVGHGTEEQGVTKLTAWDAQSLLSLQEILLKPLAGSGCQESLLFFDFSRGAKGLQAPNPQNNAEFSSLLDANSKHALFFSTSRGGQAYNSEAWQQSIWSQYVAQALSGESQEALGEGKAITFQSLSDYLMDFVPLYLRQKTSIKKTQRPVALFYGEGDHPIISFSGESSINEDSGNLGFQLKADEIYLRSFTYQSIARLPSYKKGNKRKLSNQITSSTLAFVHGLYEEDVKLEIKEIYQQAKQVLSLRRRDIEKDVFLGGGSLDTDIFRYDLEIEQNPEDPTEAMLTRRLYLRSSDSKLPENFDDIFPIQLDEVVVPLDGMLDFDDIVERFEDLEEEHGGHLIEDEDEGTIQYRTSAGLTVLISVGEQELILRPQSRSGCLELLEQAKIGLGQVISPSS</sequence>
<dbReference type="GO" id="GO:0004197">
    <property type="term" value="F:cysteine-type endopeptidase activity"/>
    <property type="evidence" value="ECO:0007669"/>
    <property type="project" value="InterPro"/>
</dbReference>
<dbReference type="GO" id="GO:0006508">
    <property type="term" value="P:proteolysis"/>
    <property type="evidence" value="ECO:0007669"/>
    <property type="project" value="InterPro"/>
</dbReference>
<evidence type="ECO:0000313" key="2">
    <source>
        <dbReference type="EMBL" id="PCI22407.1"/>
    </source>
</evidence>
<evidence type="ECO:0000313" key="3">
    <source>
        <dbReference type="Proteomes" id="UP000218113"/>
    </source>
</evidence>